<gene>
    <name evidence="1" type="ORF">NQ315_012624</name>
</gene>
<evidence type="ECO:0000313" key="1">
    <source>
        <dbReference type="EMBL" id="KAJ8917134.1"/>
    </source>
</evidence>
<dbReference type="SMART" id="SM00320">
    <property type="entry name" value="WD40"/>
    <property type="match status" value="2"/>
</dbReference>
<protein>
    <submittedName>
        <fullName evidence="1">Uncharacterized protein</fullName>
    </submittedName>
</protein>
<dbReference type="Gene3D" id="2.130.10.10">
    <property type="entry name" value="YVTN repeat-like/Quinoprotein amine dehydrogenase"/>
    <property type="match status" value="1"/>
</dbReference>
<evidence type="ECO:0000313" key="2">
    <source>
        <dbReference type="Proteomes" id="UP001159042"/>
    </source>
</evidence>
<keyword evidence="2" id="KW-1185">Reference proteome</keyword>
<dbReference type="InterPro" id="IPR001680">
    <property type="entry name" value="WD40_rpt"/>
</dbReference>
<dbReference type="InterPro" id="IPR036322">
    <property type="entry name" value="WD40_repeat_dom_sf"/>
</dbReference>
<dbReference type="SUPFAM" id="SSF50978">
    <property type="entry name" value="WD40 repeat-like"/>
    <property type="match status" value="1"/>
</dbReference>
<name>A0AAV8VSM8_9CUCU</name>
<proteinExistence type="predicted"/>
<dbReference type="Pfam" id="PF00400">
    <property type="entry name" value="WD40"/>
    <property type="match status" value="2"/>
</dbReference>
<sequence length="310" mass="34735">MPDHKHLQISAKVKDEDKHTEDVTCIAYHKGKVYTGSDDCCIKVYDTNLNKIGEVEAHESSVFSVAASDEHLYSCSDEGTIKTFDLDTLKEESTVVKDEQTEYWKLFYTDGYLYSGDNLGNVIVWKHGKEIGETNIAEPIRDLAVSGNFLFTVKHSDLVVTELHLDSIRIDEEMKRQIKFASKAVHPGRAPLGLIGSKYVACADRQEGKNIIVIENSDESHFKHFTKINNASEMLINAIAGTEINGETVLFSGGWDRKLKKFRFEKDQVKLDCTSDVGFVINCIAVGESGEIYVGGSDGELLRLEIEWKD</sequence>
<dbReference type="InterPro" id="IPR015943">
    <property type="entry name" value="WD40/YVTN_repeat-like_dom_sf"/>
</dbReference>
<dbReference type="InterPro" id="IPR045182">
    <property type="entry name" value="JINGUBANG-like"/>
</dbReference>
<organism evidence="1 2">
    <name type="scientific">Exocentrus adspersus</name>
    <dbReference type="NCBI Taxonomy" id="1586481"/>
    <lineage>
        <taxon>Eukaryota</taxon>
        <taxon>Metazoa</taxon>
        <taxon>Ecdysozoa</taxon>
        <taxon>Arthropoda</taxon>
        <taxon>Hexapoda</taxon>
        <taxon>Insecta</taxon>
        <taxon>Pterygota</taxon>
        <taxon>Neoptera</taxon>
        <taxon>Endopterygota</taxon>
        <taxon>Coleoptera</taxon>
        <taxon>Polyphaga</taxon>
        <taxon>Cucujiformia</taxon>
        <taxon>Chrysomeloidea</taxon>
        <taxon>Cerambycidae</taxon>
        <taxon>Lamiinae</taxon>
        <taxon>Acanthocinini</taxon>
        <taxon>Exocentrus</taxon>
    </lineage>
</organism>
<comment type="caution">
    <text evidence="1">The sequence shown here is derived from an EMBL/GenBank/DDBJ whole genome shotgun (WGS) entry which is preliminary data.</text>
</comment>
<dbReference type="AlphaFoldDB" id="A0AAV8VSM8"/>
<dbReference type="PANTHER" id="PTHR22844:SF387">
    <property type="entry name" value="F3I6.5 PROTEIN"/>
    <property type="match status" value="1"/>
</dbReference>
<dbReference type="EMBL" id="JANEYG010000035">
    <property type="protein sequence ID" value="KAJ8917134.1"/>
    <property type="molecule type" value="Genomic_DNA"/>
</dbReference>
<accession>A0AAV8VSM8</accession>
<dbReference type="Proteomes" id="UP001159042">
    <property type="component" value="Unassembled WGS sequence"/>
</dbReference>
<reference evidence="1 2" key="1">
    <citation type="journal article" date="2023" name="Insect Mol. Biol.">
        <title>Genome sequencing provides insights into the evolution of gene families encoding plant cell wall-degrading enzymes in longhorned beetles.</title>
        <authorList>
            <person name="Shin N.R."/>
            <person name="Okamura Y."/>
            <person name="Kirsch R."/>
            <person name="Pauchet Y."/>
        </authorList>
    </citation>
    <scope>NUCLEOTIDE SEQUENCE [LARGE SCALE GENOMIC DNA]</scope>
    <source>
        <strain evidence="1">EAD_L_NR</strain>
    </source>
</reference>
<dbReference type="PANTHER" id="PTHR22844">
    <property type="entry name" value="F-BOX AND WD40 DOMAIN PROTEIN"/>
    <property type="match status" value="1"/>
</dbReference>